<dbReference type="EMBL" id="QOIP01000007">
    <property type="protein sequence ID" value="RLU20732.1"/>
    <property type="molecule type" value="Genomic_DNA"/>
</dbReference>
<dbReference type="PANTHER" id="PTHR21137">
    <property type="entry name" value="ODORANT RECEPTOR"/>
    <property type="match status" value="1"/>
</dbReference>
<sequence>MDISMYPGYRDFVWAVELNRYGLELVGLWPTLDKAAKTSYISDLRVCIIFIIIAFVCAIPFICSLIRVRSDIILVIDNLQVTLPVMVIVLKLIIMRWKQTALLSILNMMANDWRVFKVDTQRDVMLKWARTARFIVTCGYIMTGCAVIIAIVFPYFGVPFRRLSNLTDSDKPLPFQAYYFYDTDPSPQFELTFLFQSITMFLAAVIYTSVDALLGLVILHTCGQLENFKDQLANMAASKNFDSALRNSVLTHVRLIRFTNKIEDIFALMMLGLVIYFGIVFCLYGFLLLNVMMDEQMSEVPFSRICYVIVGVIILLAHTFLYCGAGELITEHGDAVYQAIYDLDWYKLDSRNSRSLMLLMIRASKPFRITAGKVIPLTMATFCSLLKTSAGYTSFLLANYD</sequence>
<keyword evidence="6 9" id="KW-0472">Membrane</keyword>
<evidence type="ECO:0000256" key="6">
    <source>
        <dbReference type="ARBA" id="ARBA00023136"/>
    </source>
</evidence>
<dbReference type="Pfam" id="PF02949">
    <property type="entry name" value="7tm_6"/>
    <property type="match status" value="1"/>
</dbReference>
<comment type="subcellular location">
    <subcellularLocation>
        <location evidence="9">Cell membrane</location>
        <topology evidence="9">Multi-pass membrane protein</topology>
    </subcellularLocation>
    <subcellularLocation>
        <location evidence="1">Membrane</location>
        <topology evidence="1">Multi-pass membrane protein</topology>
    </subcellularLocation>
</comment>
<dbReference type="GO" id="GO:0005549">
    <property type="term" value="F:odorant binding"/>
    <property type="evidence" value="ECO:0007669"/>
    <property type="project" value="InterPro"/>
</dbReference>
<name>A0A3L8DKM8_OOCBI</name>
<reference evidence="10" key="2">
    <citation type="submission" date="2018-07" db="EMBL/GenBank/DDBJ databases">
        <authorList>
            <person name="Mckenzie S.K."/>
            <person name="Kronauer D.J.C."/>
        </authorList>
    </citation>
    <scope>NUCLEOTIDE SEQUENCE</scope>
    <source>
        <strain evidence="10">Clonal line C1</strain>
    </source>
</reference>
<evidence type="ECO:0000256" key="3">
    <source>
        <dbReference type="ARBA" id="ARBA00022692"/>
    </source>
</evidence>
<keyword evidence="3 9" id="KW-0812">Transmembrane</keyword>
<reference evidence="10" key="1">
    <citation type="journal article" date="2018" name="Genome Res.">
        <title>The genomic architecture and molecular evolution of ant odorant receptors.</title>
        <authorList>
            <person name="McKenzie S.K."/>
            <person name="Kronauer D.J.C."/>
        </authorList>
    </citation>
    <scope>NUCLEOTIDE SEQUENCE [LARGE SCALE GENOMIC DNA]</scope>
    <source>
        <strain evidence="10">Clonal line C1</strain>
    </source>
</reference>
<organism evidence="10">
    <name type="scientific">Ooceraea biroi</name>
    <name type="common">Clonal raider ant</name>
    <name type="synonym">Cerapachys biroi</name>
    <dbReference type="NCBI Taxonomy" id="2015173"/>
    <lineage>
        <taxon>Eukaryota</taxon>
        <taxon>Metazoa</taxon>
        <taxon>Ecdysozoa</taxon>
        <taxon>Arthropoda</taxon>
        <taxon>Hexapoda</taxon>
        <taxon>Insecta</taxon>
        <taxon>Pterygota</taxon>
        <taxon>Neoptera</taxon>
        <taxon>Endopterygota</taxon>
        <taxon>Hymenoptera</taxon>
        <taxon>Apocrita</taxon>
        <taxon>Aculeata</taxon>
        <taxon>Formicoidea</taxon>
        <taxon>Formicidae</taxon>
        <taxon>Dorylinae</taxon>
        <taxon>Ooceraea</taxon>
    </lineage>
</organism>
<dbReference type="InterPro" id="IPR004117">
    <property type="entry name" value="7tm6_olfct_rcpt"/>
</dbReference>
<feature type="transmembrane region" description="Helical" evidence="9">
    <location>
        <begin position="301"/>
        <end position="323"/>
    </location>
</feature>
<evidence type="ECO:0000313" key="10">
    <source>
        <dbReference type="EMBL" id="RLU20732.1"/>
    </source>
</evidence>
<evidence type="ECO:0000256" key="1">
    <source>
        <dbReference type="ARBA" id="ARBA00004141"/>
    </source>
</evidence>
<feature type="transmembrane region" description="Helical" evidence="9">
    <location>
        <begin position="265"/>
        <end position="289"/>
    </location>
</feature>
<gene>
    <name evidence="10" type="ORF">DMN91_007345</name>
</gene>
<keyword evidence="2 9" id="KW-0716">Sensory transduction</keyword>
<evidence type="ECO:0000256" key="5">
    <source>
        <dbReference type="ARBA" id="ARBA00022989"/>
    </source>
</evidence>
<comment type="caution">
    <text evidence="10">The sequence shown here is derived from an EMBL/GenBank/DDBJ whole genome shotgun (WGS) entry which is preliminary data.</text>
</comment>
<feature type="transmembrane region" description="Helical" evidence="9">
    <location>
        <begin position="134"/>
        <end position="156"/>
    </location>
</feature>
<evidence type="ECO:0000256" key="9">
    <source>
        <dbReference type="RuleBase" id="RU351113"/>
    </source>
</evidence>
<feature type="transmembrane region" description="Helical" evidence="9">
    <location>
        <begin position="44"/>
        <end position="66"/>
    </location>
</feature>
<keyword evidence="8 9" id="KW-0807">Transducer</keyword>
<comment type="similarity">
    <text evidence="9">Belongs to the insect chemoreceptor superfamily. Heteromeric odorant receptor channel (TC 1.A.69) family.</text>
</comment>
<dbReference type="GO" id="GO:0007165">
    <property type="term" value="P:signal transduction"/>
    <property type="evidence" value="ECO:0007669"/>
    <property type="project" value="UniProtKB-KW"/>
</dbReference>
<dbReference type="Proteomes" id="UP000279307">
    <property type="component" value="Chromosome 7"/>
</dbReference>
<dbReference type="OrthoDB" id="7634903at2759"/>
<feature type="transmembrane region" description="Helical" evidence="9">
    <location>
        <begin position="72"/>
        <end position="94"/>
    </location>
</feature>
<dbReference type="GO" id="GO:0005886">
    <property type="term" value="C:plasma membrane"/>
    <property type="evidence" value="ECO:0007669"/>
    <property type="project" value="UniProtKB-SubCell"/>
</dbReference>
<feature type="transmembrane region" description="Helical" evidence="9">
    <location>
        <begin position="193"/>
        <end position="219"/>
    </location>
</feature>
<dbReference type="PANTHER" id="PTHR21137:SF42">
    <property type="entry name" value="ODORANT RECEPTOR 83A"/>
    <property type="match status" value="1"/>
</dbReference>
<dbReference type="AlphaFoldDB" id="A0A3L8DKM8"/>
<proteinExistence type="inferred from homology"/>
<evidence type="ECO:0000256" key="4">
    <source>
        <dbReference type="ARBA" id="ARBA00022725"/>
    </source>
</evidence>
<keyword evidence="7 9" id="KW-0675">Receptor</keyword>
<evidence type="ECO:0000256" key="7">
    <source>
        <dbReference type="ARBA" id="ARBA00023170"/>
    </source>
</evidence>
<dbReference type="GO" id="GO:0004984">
    <property type="term" value="F:olfactory receptor activity"/>
    <property type="evidence" value="ECO:0007669"/>
    <property type="project" value="InterPro"/>
</dbReference>
<keyword evidence="5 9" id="KW-1133">Transmembrane helix</keyword>
<accession>A0A3L8DKM8</accession>
<protein>
    <recommendedName>
        <fullName evidence="9">Odorant receptor</fullName>
    </recommendedName>
</protein>
<evidence type="ECO:0000256" key="2">
    <source>
        <dbReference type="ARBA" id="ARBA00022606"/>
    </source>
</evidence>
<keyword evidence="4 9" id="KW-0552">Olfaction</keyword>
<comment type="caution">
    <text evidence="9">Lacks conserved residue(s) required for the propagation of feature annotation.</text>
</comment>
<evidence type="ECO:0000256" key="8">
    <source>
        <dbReference type="ARBA" id="ARBA00023224"/>
    </source>
</evidence>